<dbReference type="GO" id="GO:0004867">
    <property type="term" value="F:serine-type endopeptidase inhibitor activity"/>
    <property type="evidence" value="ECO:0007669"/>
    <property type="project" value="InterPro"/>
</dbReference>
<dbReference type="Pfam" id="PF00079">
    <property type="entry name" value="Serpin"/>
    <property type="match status" value="1"/>
</dbReference>
<gene>
    <name evidence="4" type="ORF">Mal4_10990</name>
</gene>
<dbReference type="GO" id="GO:0005615">
    <property type="term" value="C:extracellular space"/>
    <property type="evidence" value="ECO:0007669"/>
    <property type="project" value="InterPro"/>
</dbReference>
<evidence type="ECO:0000259" key="3">
    <source>
        <dbReference type="SMART" id="SM00093"/>
    </source>
</evidence>
<comment type="similarity">
    <text evidence="1">Belongs to the serpin family.</text>
</comment>
<dbReference type="Gene3D" id="3.30.497.10">
    <property type="entry name" value="Antithrombin, subunit I, domain 2"/>
    <property type="match status" value="1"/>
</dbReference>
<feature type="chain" id="PRO_5021751346" evidence="2">
    <location>
        <begin position="30"/>
        <end position="498"/>
    </location>
</feature>
<proteinExistence type="inferred from homology"/>
<evidence type="ECO:0000256" key="1">
    <source>
        <dbReference type="RuleBase" id="RU000411"/>
    </source>
</evidence>
<dbReference type="RefSeq" id="WP_197444110.1">
    <property type="nucleotide sequence ID" value="NZ_CP036275.1"/>
</dbReference>
<name>A0A517Z2U6_9PLAN</name>
<dbReference type="InterPro" id="IPR042185">
    <property type="entry name" value="Serpin_sf_2"/>
</dbReference>
<dbReference type="InterPro" id="IPR023796">
    <property type="entry name" value="Serpin_dom"/>
</dbReference>
<dbReference type="AlphaFoldDB" id="A0A517Z2U6"/>
<feature type="domain" description="Serpin" evidence="3">
    <location>
        <begin position="127"/>
        <end position="494"/>
    </location>
</feature>
<protein>
    <submittedName>
        <fullName evidence="4">Serpin (Serine protease inhibitor)</fullName>
    </submittedName>
</protein>
<keyword evidence="2" id="KW-0732">Signal</keyword>
<dbReference type="PANTHER" id="PTHR11461:SF211">
    <property type="entry name" value="GH10112P-RELATED"/>
    <property type="match status" value="1"/>
</dbReference>
<dbReference type="PANTHER" id="PTHR11461">
    <property type="entry name" value="SERINE PROTEASE INHIBITOR, SERPIN"/>
    <property type="match status" value="1"/>
</dbReference>
<dbReference type="SMART" id="SM00093">
    <property type="entry name" value="SERPIN"/>
    <property type="match status" value="1"/>
</dbReference>
<dbReference type="CDD" id="cd19590">
    <property type="entry name" value="serpin_thermopin-like"/>
    <property type="match status" value="1"/>
</dbReference>
<dbReference type="InterPro" id="IPR000215">
    <property type="entry name" value="Serpin_fam"/>
</dbReference>
<sequence length="498" mass="55563" precursor="true">MSPVTRTVLLTVVAAMSWGLPGASSPAVANPLREPDQPDRMFSPTHVVTTETAYYTTGPQQGRPADGRFKVGTNVERLQDGGSYVQVRTEQGVTAWIAADASTPLRSRKPFEPDLRPLAGSVNGFAFDLYGELREREGNLFFSPASLSTALAMAWAGADGETRNEMGRVLRFHRNPSELPPERVHETYGEFTDLLNSAGAGGGYVLQTANRLWGQEGFAFLPEFRQITREHYGAELAELDFRQTESSRLAINSWVERQTREKITNLIPEGVLTPDTRLVLTNAIYFKGGWKEEFSKERTEEASFHLTSGKTINAPLMQQTEKFVYGETESVQLLRLPYAGGDVSMLIVLPRAESSLAELEQQLSGEQVTKWQRQMRRRKVHVLLPRFRMTSTFRLADVLREMGMVTAFDPQAADFSRMSRQEQLMISEVVHKAYVDVNEEGTEAAAATGIVFEPTAAPVNPEEPVEFRADRPFLFLLQDQHTGAILFLGRLSRPEGDA</sequence>
<dbReference type="KEGG" id="mri:Mal4_10990"/>
<dbReference type="EMBL" id="CP036275">
    <property type="protein sequence ID" value="QDU36801.1"/>
    <property type="molecule type" value="Genomic_DNA"/>
</dbReference>
<dbReference type="Gene3D" id="2.30.39.10">
    <property type="entry name" value="Alpha-1-antitrypsin, domain 1"/>
    <property type="match status" value="1"/>
</dbReference>
<dbReference type="InterPro" id="IPR023795">
    <property type="entry name" value="Serpin_CS"/>
</dbReference>
<feature type="signal peptide" evidence="2">
    <location>
        <begin position="1"/>
        <end position="29"/>
    </location>
</feature>
<organism evidence="4 5">
    <name type="scientific">Maioricimonas rarisocia</name>
    <dbReference type="NCBI Taxonomy" id="2528026"/>
    <lineage>
        <taxon>Bacteria</taxon>
        <taxon>Pseudomonadati</taxon>
        <taxon>Planctomycetota</taxon>
        <taxon>Planctomycetia</taxon>
        <taxon>Planctomycetales</taxon>
        <taxon>Planctomycetaceae</taxon>
        <taxon>Maioricimonas</taxon>
    </lineage>
</organism>
<reference evidence="4 5" key="1">
    <citation type="submission" date="2019-02" db="EMBL/GenBank/DDBJ databases">
        <title>Deep-cultivation of Planctomycetes and their phenomic and genomic characterization uncovers novel biology.</title>
        <authorList>
            <person name="Wiegand S."/>
            <person name="Jogler M."/>
            <person name="Boedeker C."/>
            <person name="Pinto D."/>
            <person name="Vollmers J."/>
            <person name="Rivas-Marin E."/>
            <person name="Kohn T."/>
            <person name="Peeters S.H."/>
            <person name="Heuer A."/>
            <person name="Rast P."/>
            <person name="Oberbeckmann S."/>
            <person name="Bunk B."/>
            <person name="Jeske O."/>
            <person name="Meyerdierks A."/>
            <person name="Storesund J.E."/>
            <person name="Kallscheuer N."/>
            <person name="Luecker S."/>
            <person name="Lage O.M."/>
            <person name="Pohl T."/>
            <person name="Merkel B.J."/>
            <person name="Hornburger P."/>
            <person name="Mueller R.-W."/>
            <person name="Bruemmer F."/>
            <person name="Labrenz M."/>
            <person name="Spormann A.M."/>
            <person name="Op den Camp H."/>
            <person name="Overmann J."/>
            <person name="Amann R."/>
            <person name="Jetten M.S.M."/>
            <person name="Mascher T."/>
            <person name="Medema M.H."/>
            <person name="Devos D.P."/>
            <person name="Kaster A.-K."/>
            <person name="Ovreas L."/>
            <person name="Rohde M."/>
            <person name="Galperin M.Y."/>
            <person name="Jogler C."/>
        </authorList>
    </citation>
    <scope>NUCLEOTIDE SEQUENCE [LARGE SCALE GENOMIC DNA]</scope>
    <source>
        <strain evidence="4 5">Mal4</strain>
    </source>
</reference>
<dbReference type="InterPro" id="IPR042178">
    <property type="entry name" value="Serpin_sf_1"/>
</dbReference>
<dbReference type="Proteomes" id="UP000320496">
    <property type="component" value="Chromosome"/>
</dbReference>
<keyword evidence="5" id="KW-1185">Reference proteome</keyword>
<evidence type="ECO:0000313" key="5">
    <source>
        <dbReference type="Proteomes" id="UP000320496"/>
    </source>
</evidence>
<dbReference type="PROSITE" id="PS00284">
    <property type="entry name" value="SERPIN"/>
    <property type="match status" value="1"/>
</dbReference>
<dbReference type="InterPro" id="IPR036186">
    <property type="entry name" value="Serpin_sf"/>
</dbReference>
<accession>A0A517Z2U6</accession>
<dbReference type="SUPFAM" id="SSF56574">
    <property type="entry name" value="Serpins"/>
    <property type="match status" value="1"/>
</dbReference>
<evidence type="ECO:0000313" key="4">
    <source>
        <dbReference type="EMBL" id="QDU36801.1"/>
    </source>
</evidence>
<evidence type="ECO:0000256" key="2">
    <source>
        <dbReference type="SAM" id="SignalP"/>
    </source>
</evidence>